<sequence>MDENDSDVQERDSSAGDEETDSSSINKESGLLISDLEKEWFKGFSEGIEQIENEPGSGRPATARTDKDVFRIRDLVRSDRRLILFMFHLAVNKLSHVKGLVLYELVDLVAEDDSTPPTVLICPGEKLLHADTDKGSNLSDKEALFKVDHFPSPILHFQVIVRYEEDADMNNVGDPLQQCVDPQPCTSTSSMSKGTPLSWKTDFIDFISKIPNIDFEF</sequence>
<reference evidence="2" key="1">
    <citation type="submission" date="2019-08" db="EMBL/GenBank/DDBJ databases">
        <title>The genome of the North American firefly Photinus pyralis.</title>
        <authorList>
            <consortium name="Photinus pyralis genome working group"/>
            <person name="Fallon T.R."/>
            <person name="Sander Lower S.E."/>
            <person name="Weng J.-K."/>
        </authorList>
    </citation>
    <scope>NUCLEOTIDE SEQUENCE</scope>
    <source>
        <strain evidence="2">TRF0915ILg1</strain>
        <tissue evidence="2">Whole body</tissue>
    </source>
</reference>
<keyword evidence="3" id="KW-1185">Reference proteome</keyword>
<comment type="caution">
    <text evidence="2">The sequence shown here is derived from an EMBL/GenBank/DDBJ whole genome shotgun (WGS) entry which is preliminary data.</text>
</comment>
<name>A0A8K0CB38_IGNLU</name>
<proteinExistence type="predicted"/>
<dbReference type="EMBL" id="VTPC01090245">
    <property type="protein sequence ID" value="KAF2884003.1"/>
    <property type="molecule type" value="Genomic_DNA"/>
</dbReference>
<evidence type="ECO:0000313" key="3">
    <source>
        <dbReference type="Proteomes" id="UP000801492"/>
    </source>
</evidence>
<dbReference type="Proteomes" id="UP000801492">
    <property type="component" value="Unassembled WGS sequence"/>
</dbReference>
<protein>
    <submittedName>
        <fullName evidence="2">Uncharacterized protein</fullName>
    </submittedName>
</protein>
<evidence type="ECO:0000313" key="2">
    <source>
        <dbReference type="EMBL" id="KAF2884003.1"/>
    </source>
</evidence>
<feature type="region of interest" description="Disordered" evidence="1">
    <location>
        <begin position="1"/>
        <end position="30"/>
    </location>
</feature>
<dbReference type="OrthoDB" id="6737600at2759"/>
<organism evidence="2 3">
    <name type="scientific">Ignelater luminosus</name>
    <name type="common">Cucubano</name>
    <name type="synonym">Pyrophorus luminosus</name>
    <dbReference type="NCBI Taxonomy" id="2038154"/>
    <lineage>
        <taxon>Eukaryota</taxon>
        <taxon>Metazoa</taxon>
        <taxon>Ecdysozoa</taxon>
        <taxon>Arthropoda</taxon>
        <taxon>Hexapoda</taxon>
        <taxon>Insecta</taxon>
        <taxon>Pterygota</taxon>
        <taxon>Neoptera</taxon>
        <taxon>Endopterygota</taxon>
        <taxon>Coleoptera</taxon>
        <taxon>Polyphaga</taxon>
        <taxon>Elateriformia</taxon>
        <taxon>Elateroidea</taxon>
        <taxon>Elateridae</taxon>
        <taxon>Agrypninae</taxon>
        <taxon>Pyrophorini</taxon>
        <taxon>Ignelater</taxon>
    </lineage>
</organism>
<dbReference type="AlphaFoldDB" id="A0A8K0CB38"/>
<gene>
    <name evidence="2" type="ORF">ILUMI_22177</name>
</gene>
<accession>A0A8K0CB38</accession>
<evidence type="ECO:0000256" key="1">
    <source>
        <dbReference type="SAM" id="MobiDB-lite"/>
    </source>
</evidence>